<dbReference type="AlphaFoldDB" id="A0A0F8ZXQ0"/>
<proteinExistence type="predicted"/>
<gene>
    <name evidence="1" type="ORF">LCGC14_2916260</name>
</gene>
<name>A0A0F8ZXQ0_9ZZZZ</name>
<organism evidence="1">
    <name type="scientific">marine sediment metagenome</name>
    <dbReference type="NCBI Taxonomy" id="412755"/>
    <lineage>
        <taxon>unclassified sequences</taxon>
        <taxon>metagenomes</taxon>
        <taxon>ecological metagenomes</taxon>
    </lineage>
</organism>
<evidence type="ECO:0000313" key="1">
    <source>
        <dbReference type="EMBL" id="KKK71204.1"/>
    </source>
</evidence>
<reference evidence="1" key="1">
    <citation type="journal article" date="2015" name="Nature">
        <title>Complex archaea that bridge the gap between prokaryotes and eukaryotes.</title>
        <authorList>
            <person name="Spang A."/>
            <person name="Saw J.H."/>
            <person name="Jorgensen S.L."/>
            <person name="Zaremba-Niedzwiedzka K."/>
            <person name="Martijn J."/>
            <person name="Lind A.E."/>
            <person name="van Eijk R."/>
            <person name="Schleper C."/>
            <person name="Guy L."/>
            <person name="Ettema T.J."/>
        </authorList>
    </citation>
    <scope>NUCLEOTIDE SEQUENCE</scope>
</reference>
<feature type="non-terminal residue" evidence="1">
    <location>
        <position position="1"/>
    </location>
</feature>
<accession>A0A0F8ZXQ0</accession>
<protein>
    <submittedName>
        <fullName evidence="1">Uncharacterized protein</fullName>
    </submittedName>
</protein>
<dbReference type="EMBL" id="LAZR01057839">
    <property type="protein sequence ID" value="KKK71204.1"/>
    <property type="molecule type" value="Genomic_DNA"/>
</dbReference>
<comment type="caution">
    <text evidence="1">The sequence shown here is derived from an EMBL/GenBank/DDBJ whole genome shotgun (WGS) entry which is preliminary data.</text>
</comment>
<sequence>SWADVINKAKEWKKDLSQLEDEDVQPPNIETVDKAIELAGIYSKLGYEPPIRVLPTGDGGVAFEWDDRMEEFHCYRYKTP</sequence>